<proteinExistence type="predicted"/>
<organism evidence="1 2">
    <name type="scientific">Parasponia andersonii</name>
    <name type="common">Sponia andersonii</name>
    <dbReference type="NCBI Taxonomy" id="3476"/>
    <lineage>
        <taxon>Eukaryota</taxon>
        <taxon>Viridiplantae</taxon>
        <taxon>Streptophyta</taxon>
        <taxon>Embryophyta</taxon>
        <taxon>Tracheophyta</taxon>
        <taxon>Spermatophyta</taxon>
        <taxon>Magnoliopsida</taxon>
        <taxon>eudicotyledons</taxon>
        <taxon>Gunneridae</taxon>
        <taxon>Pentapetalae</taxon>
        <taxon>rosids</taxon>
        <taxon>fabids</taxon>
        <taxon>Rosales</taxon>
        <taxon>Cannabaceae</taxon>
        <taxon>Parasponia</taxon>
    </lineage>
</organism>
<reference evidence="2" key="1">
    <citation type="submission" date="2016-06" db="EMBL/GenBank/DDBJ databases">
        <title>Parallel loss of symbiosis genes in relatives of nitrogen-fixing non-legume Parasponia.</title>
        <authorList>
            <person name="Van Velzen R."/>
            <person name="Holmer R."/>
            <person name="Bu F."/>
            <person name="Rutten L."/>
            <person name="Van Zeijl A."/>
            <person name="Liu W."/>
            <person name="Santuari L."/>
            <person name="Cao Q."/>
            <person name="Sharma T."/>
            <person name="Shen D."/>
            <person name="Roswanjaya Y."/>
            <person name="Wardhani T."/>
            <person name="Kalhor M.S."/>
            <person name="Jansen J."/>
            <person name="Van den Hoogen J."/>
            <person name="Gungor B."/>
            <person name="Hartog M."/>
            <person name="Hontelez J."/>
            <person name="Verver J."/>
            <person name="Yang W.-C."/>
            <person name="Schijlen E."/>
            <person name="Repin R."/>
            <person name="Schilthuizen M."/>
            <person name="Schranz E."/>
            <person name="Heidstra R."/>
            <person name="Miyata K."/>
            <person name="Fedorova E."/>
            <person name="Kohlen W."/>
            <person name="Bisseling T."/>
            <person name="Smit S."/>
            <person name="Geurts R."/>
        </authorList>
    </citation>
    <scope>NUCLEOTIDE SEQUENCE [LARGE SCALE GENOMIC DNA]</scope>
    <source>
        <strain evidence="2">cv. WU1-14</strain>
    </source>
</reference>
<name>A0A2P5E2H3_PARAD</name>
<accession>A0A2P5E2H3</accession>
<sequence length="135" mass="14953">MLCNLHLMATPQRQPSSSTLTPRKEADHPTTFFWRFAGHNSGNYIPEPSPVAVTRTSLHIACFTSPPARPASDVADLSNSGRPRLRTLLEFVDPNSINAMHHFLHASTSNLGFSTIVSRVPAISNNFQAWIWLDS</sequence>
<gene>
    <name evidence="1" type="ORF">PanWU01x14_009680</name>
</gene>
<evidence type="ECO:0000313" key="2">
    <source>
        <dbReference type="Proteomes" id="UP000237105"/>
    </source>
</evidence>
<comment type="caution">
    <text evidence="1">The sequence shown here is derived from an EMBL/GenBank/DDBJ whole genome shotgun (WGS) entry which is preliminary data.</text>
</comment>
<evidence type="ECO:0000313" key="1">
    <source>
        <dbReference type="EMBL" id="PON79736.1"/>
    </source>
</evidence>
<dbReference type="Proteomes" id="UP000237105">
    <property type="component" value="Unassembled WGS sequence"/>
</dbReference>
<dbReference type="EMBL" id="JXTB01000003">
    <property type="protein sequence ID" value="PON79736.1"/>
    <property type="molecule type" value="Genomic_DNA"/>
</dbReference>
<dbReference type="AlphaFoldDB" id="A0A2P5E2H3"/>
<keyword evidence="2" id="KW-1185">Reference proteome</keyword>
<protein>
    <submittedName>
        <fullName evidence="1">Uncharacterized protein</fullName>
    </submittedName>
</protein>
<dbReference type="OrthoDB" id="10564207at2759"/>